<evidence type="ECO:0000313" key="3">
    <source>
        <dbReference type="Proteomes" id="UP000194260"/>
    </source>
</evidence>
<reference evidence="2 4" key="3">
    <citation type="submission" date="2024-01" db="EMBL/GenBank/DDBJ databases">
        <title>Campylobacter porcellus sp. nov.</title>
        <authorList>
            <person name="Papic B."/>
            <person name="Gruntar I."/>
        </authorList>
    </citation>
    <scope>NUCLEOTIDE SEQUENCE [LARGE SCALE GENOMIC DNA]</scope>
    <source>
        <strain evidence="2 4">CX2-4855-23</strain>
    </source>
</reference>
<evidence type="ECO:0000313" key="1">
    <source>
        <dbReference type="EMBL" id="ARR00817.1"/>
    </source>
</evidence>
<proteinExistence type="predicted"/>
<evidence type="ECO:0000313" key="4">
    <source>
        <dbReference type="Proteomes" id="UP001331664"/>
    </source>
</evidence>
<keyword evidence="4" id="KW-1185">Reference proteome</keyword>
<dbReference type="AlphaFoldDB" id="A0A1X9SX27"/>
<gene>
    <name evidence="1" type="ORF">CSUIS_1004</name>
    <name evidence="2" type="ORF">V2I23_01660</name>
</gene>
<dbReference type="KEGG" id="camy:CSUIS_1004"/>
<dbReference type="Proteomes" id="UP001331664">
    <property type="component" value="Unassembled WGS sequence"/>
</dbReference>
<organism evidence="1 3">
    <name type="scientific">Campylobacter porcelli</name>
    <dbReference type="NCBI Taxonomy" id="1660073"/>
    <lineage>
        <taxon>Bacteria</taxon>
        <taxon>Pseudomonadati</taxon>
        <taxon>Campylobacterota</taxon>
        <taxon>Epsilonproteobacteria</taxon>
        <taxon>Campylobacterales</taxon>
        <taxon>Campylobacteraceae</taxon>
        <taxon>Campylobacter</taxon>
    </lineage>
</organism>
<reference evidence="1" key="2">
    <citation type="journal article" date="2017" name="Genome Biol. Evol.">
        <title>Comparative genomic analysis identifies a Campylobacter clade deficient in selenium metabolism.</title>
        <authorList>
            <person name="Miller W.G."/>
            <person name="Yee E."/>
            <person name="Lopes B.S."/>
            <person name="Chapman M.H."/>
            <person name="Huynh S."/>
            <person name="Bono J.L."/>
            <person name="Parker C.T."/>
            <person name="Strachan N.J.C."/>
            <person name="Forbes K.J."/>
        </authorList>
    </citation>
    <scope>NUCLEOTIDE SEQUENCE [LARGE SCALE GENOMIC DNA]</scope>
    <source>
        <strain evidence="1">RM6137</strain>
    </source>
</reference>
<sequence>MAKIAEFKGVDELENKKIALNNCIAQNSSGDSCAKCQRVFGCDMIKEFVVLQFDIAIARLKECQKANNLSSCMDCDMIFECNIRDNYVKSTYEKMNEGRGGQFDF</sequence>
<dbReference type="EMBL" id="CP018789">
    <property type="protein sequence ID" value="ARR00817.1"/>
    <property type="molecule type" value="Genomic_DNA"/>
</dbReference>
<dbReference type="Proteomes" id="UP000194260">
    <property type="component" value="Chromosome"/>
</dbReference>
<protein>
    <submittedName>
        <fullName evidence="1">Uncharacterized protein</fullName>
    </submittedName>
</protein>
<dbReference type="EMBL" id="JAZBRD010000001">
    <property type="protein sequence ID" value="MEE3744002.1"/>
    <property type="molecule type" value="Genomic_DNA"/>
</dbReference>
<name>A0A1X9SX27_9BACT</name>
<dbReference type="STRING" id="1660073.CSUIS_1004"/>
<evidence type="ECO:0000313" key="2">
    <source>
        <dbReference type="EMBL" id="MEE3744002.1"/>
    </source>
</evidence>
<accession>A0A1X9SX27</accession>
<dbReference type="RefSeq" id="WP_236845247.1">
    <property type="nucleotide sequence ID" value="NZ_CP018789.1"/>
</dbReference>
<reference evidence="3" key="1">
    <citation type="journal article" date="2017" name="Genome Biol. Evol.">
        <title>Comparative Genomic Analysis Identifies a Campylobacter Clade Deficient in Selenium Metabolism.</title>
        <authorList>
            <person name="Miller W.G."/>
            <person name="Yee E."/>
            <person name="Lopes B.S."/>
            <person name="Chapman M.H."/>
            <person name="Huynh S."/>
            <person name="Bono J.L."/>
            <person name="Parker C.T."/>
            <person name="Strachan N.J.C."/>
            <person name="Forbes K.J."/>
        </authorList>
    </citation>
    <scope>NUCLEOTIDE SEQUENCE [LARGE SCALE GENOMIC DNA]</scope>
    <source>
        <strain evidence="3">RM6137</strain>
    </source>
</reference>